<evidence type="ECO:0000256" key="1">
    <source>
        <dbReference type="SAM" id="MobiDB-lite"/>
    </source>
</evidence>
<sequence>MIAHIARAVKEDNLIQLTRLLGGSPCSNSQVQLNQLNFSSVSSEAAKAVEVQCKQLEVAQSTQGNRLHHWRQNGRASPFMKHQASLHGDTSNVE</sequence>
<comment type="caution">
    <text evidence="2">The sequence shown here is derived from an EMBL/GenBank/DDBJ whole genome shotgun (WGS) entry which is preliminary data.</text>
</comment>
<keyword evidence="3" id="KW-1185">Reference proteome</keyword>
<reference evidence="2 3" key="1">
    <citation type="journal article" date="2024" name="G3 (Bethesda)">
        <title>Genome assembly of Hibiscus sabdariffa L. provides insights into metabolisms of medicinal natural products.</title>
        <authorList>
            <person name="Kim T."/>
        </authorList>
    </citation>
    <scope>NUCLEOTIDE SEQUENCE [LARGE SCALE GENOMIC DNA]</scope>
    <source>
        <strain evidence="2">TK-2024</strain>
        <tissue evidence="2">Old leaves</tissue>
    </source>
</reference>
<evidence type="ECO:0000313" key="3">
    <source>
        <dbReference type="Proteomes" id="UP001396334"/>
    </source>
</evidence>
<feature type="region of interest" description="Disordered" evidence="1">
    <location>
        <begin position="62"/>
        <end position="94"/>
    </location>
</feature>
<protein>
    <submittedName>
        <fullName evidence="2">Uncharacterized protein</fullName>
    </submittedName>
</protein>
<dbReference type="Proteomes" id="UP001396334">
    <property type="component" value="Unassembled WGS sequence"/>
</dbReference>
<accession>A0ABR2N726</accession>
<proteinExistence type="predicted"/>
<evidence type="ECO:0000313" key="2">
    <source>
        <dbReference type="EMBL" id="KAK8971959.1"/>
    </source>
</evidence>
<organism evidence="2 3">
    <name type="scientific">Hibiscus sabdariffa</name>
    <name type="common">roselle</name>
    <dbReference type="NCBI Taxonomy" id="183260"/>
    <lineage>
        <taxon>Eukaryota</taxon>
        <taxon>Viridiplantae</taxon>
        <taxon>Streptophyta</taxon>
        <taxon>Embryophyta</taxon>
        <taxon>Tracheophyta</taxon>
        <taxon>Spermatophyta</taxon>
        <taxon>Magnoliopsida</taxon>
        <taxon>eudicotyledons</taxon>
        <taxon>Gunneridae</taxon>
        <taxon>Pentapetalae</taxon>
        <taxon>rosids</taxon>
        <taxon>malvids</taxon>
        <taxon>Malvales</taxon>
        <taxon>Malvaceae</taxon>
        <taxon>Malvoideae</taxon>
        <taxon>Hibiscus</taxon>
    </lineage>
</organism>
<name>A0ABR2N726_9ROSI</name>
<dbReference type="EMBL" id="JBBPBN010000234">
    <property type="protein sequence ID" value="KAK8971959.1"/>
    <property type="molecule type" value="Genomic_DNA"/>
</dbReference>
<gene>
    <name evidence="2" type="ORF">V6N11_030777</name>
</gene>